<feature type="domain" description="Calcineurin-like phosphoesterase" evidence="4">
    <location>
        <begin position="302"/>
        <end position="509"/>
    </location>
</feature>
<evidence type="ECO:0000256" key="1">
    <source>
        <dbReference type="ARBA" id="ARBA00022729"/>
    </source>
</evidence>
<name>K3WPZ6_GLOUD</name>
<dbReference type="eggNOG" id="KOG1378">
    <property type="taxonomic scope" value="Eukaryota"/>
</dbReference>
<evidence type="ECO:0000259" key="5">
    <source>
        <dbReference type="Pfam" id="PF14008"/>
    </source>
</evidence>
<reference evidence="8" key="1">
    <citation type="journal article" date="2010" name="Genome Biol.">
        <title>Genome sequence of the necrotrophic plant pathogen Pythium ultimum reveals original pathogenicity mechanisms and effector repertoire.</title>
        <authorList>
            <person name="Levesque C.A."/>
            <person name="Brouwer H."/>
            <person name="Cano L."/>
            <person name="Hamilton J.P."/>
            <person name="Holt C."/>
            <person name="Huitema E."/>
            <person name="Raffaele S."/>
            <person name="Robideau G.P."/>
            <person name="Thines M."/>
            <person name="Win J."/>
            <person name="Zerillo M.M."/>
            <person name="Beakes G.W."/>
            <person name="Boore J.L."/>
            <person name="Busam D."/>
            <person name="Dumas B."/>
            <person name="Ferriera S."/>
            <person name="Fuerstenberg S.I."/>
            <person name="Gachon C.M."/>
            <person name="Gaulin E."/>
            <person name="Govers F."/>
            <person name="Grenville-Briggs L."/>
            <person name="Horner N."/>
            <person name="Hostetler J."/>
            <person name="Jiang R.H."/>
            <person name="Johnson J."/>
            <person name="Krajaejun T."/>
            <person name="Lin H."/>
            <person name="Meijer H.J."/>
            <person name="Moore B."/>
            <person name="Morris P."/>
            <person name="Phuntmart V."/>
            <person name="Puiu D."/>
            <person name="Shetty J."/>
            <person name="Stajich J.E."/>
            <person name="Tripathy S."/>
            <person name="Wawra S."/>
            <person name="van West P."/>
            <person name="Whitty B.R."/>
            <person name="Coutinho P.M."/>
            <person name="Henrissat B."/>
            <person name="Martin F."/>
            <person name="Thomas P.D."/>
            <person name="Tyler B.M."/>
            <person name="De Vries R.P."/>
            <person name="Kamoun S."/>
            <person name="Yandell M."/>
            <person name="Tisserat N."/>
            <person name="Buell C.R."/>
        </authorList>
    </citation>
    <scope>NUCLEOTIDE SEQUENCE</scope>
    <source>
        <strain evidence="8">DAOM:BR144</strain>
    </source>
</reference>
<keyword evidence="2" id="KW-0325">Glycoprotein</keyword>
<feature type="domain" description="Purple acid phosphatase N-terminal" evidence="6">
    <location>
        <begin position="186"/>
        <end position="287"/>
    </location>
</feature>
<dbReference type="SUPFAM" id="SSF56300">
    <property type="entry name" value="Metallo-dependent phosphatases"/>
    <property type="match status" value="1"/>
</dbReference>
<dbReference type="Gene3D" id="2.60.40.380">
    <property type="entry name" value="Purple acid phosphatase-like, N-terminal"/>
    <property type="match status" value="1"/>
</dbReference>
<dbReference type="InterPro" id="IPR008963">
    <property type="entry name" value="Purple_acid_Pase-like_N"/>
</dbReference>
<keyword evidence="1 3" id="KW-0732">Signal</keyword>
<dbReference type="SUPFAM" id="SSF49363">
    <property type="entry name" value="Purple acid phosphatase, N-terminal domain"/>
    <property type="match status" value="1"/>
</dbReference>
<dbReference type="Proteomes" id="UP000019132">
    <property type="component" value="Unassembled WGS sequence"/>
</dbReference>
<dbReference type="InterPro" id="IPR025733">
    <property type="entry name" value="PAPs_C"/>
</dbReference>
<dbReference type="Pfam" id="PF00149">
    <property type="entry name" value="Metallophos"/>
    <property type="match status" value="1"/>
</dbReference>
<dbReference type="VEuPathDB" id="FungiDB:PYU1_G007023"/>
<dbReference type="EnsemblProtists" id="PYU1_T007038">
    <property type="protein sequence ID" value="PYU1_T007038"/>
    <property type="gene ID" value="PYU1_G007023"/>
</dbReference>
<dbReference type="EC" id="3.1.3.2" evidence="3"/>
<organism evidence="7 8">
    <name type="scientific">Globisporangium ultimum (strain ATCC 200006 / CBS 805.95 / DAOM BR144)</name>
    <name type="common">Pythium ultimum</name>
    <dbReference type="NCBI Taxonomy" id="431595"/>
    <lineage>
        <taxon>Eukaryota</taxon>
        <taxon>Sar</taxon>
        <taxon>Stramenopiles</taxon>
        <taxon>Oomycota</taxon>
        <taxon>Peronosporomycetes</taxon>
        <taxon>Pythiales</taxon>
        <taxon>Pythiaceae</taxon>
        <taxon>Globisporangium</taxon>
    </lineage>
</organism>
<feature type="domain" description="Purple acid phosphatase C-terminal" evidence="5">
    <location>
        <begin position="529"/>
        <end position="586"/>
    </location>
</feature>
<dbReference type="InterPro" id="IPR015914">
    <property type="entry name" value="PAPs_N"/>
</dbReference>
<comment type="similarity">
    <text evidence="3">Belongs to the metallophosphoesterase superfamily. Purple acid phosphatase family.</text>
</comment>
<comment type="catalytic activity">
    <reaction evidence="3">
        <text>a phosphate monoester + H2O = an alcohol + phosphate</text>
        <dbReference type="Rhea" id="RHEA:15017"/>
        <dbReference type="ChEBI" id="CHEBI:15377"/>
        <dbReference type="ChEBI" id="CHEBI:30879"/>
        <dbReference type="ChEBI" id="CHEBI:43474"/>
        <dbReference type="ChEBI" id="CHEBI:67140"/>
        <dbReference type="EC" id="3.1.3.2"/>
    </reaction>
</comment>
<dbReference type="Pfam" id="PF14008">
    <property type="entry name" value="Metallophos_C"/>
    <property type="match status" value="1"/>
</dbReference>
<dbReference type="Gene3D" id="3.60.21.10">
    <property type="match status" value="1"/>
</dbReference>
<evidence type="ECO:0000313" key="7">
    <source>
        <dbReference type="EnsemblProtists" id="PYU1_T007038"/>
    </source>
</evidence>
<dbReference type="InParanoid" id="K3WPZ6"/>
<dbReference type="HOGENOM" id="CLU_013387_5_1_1"/>
<feature type="signal peptide" evidence="3">
    <location>
        <begin position="1"/>
        <end position="26"/>
    </location>
</feature>
<dbReference type="PROSITE" id="PS51257">
    <property type="entry name" value="PROKAR_LIPOPROTEIN"/>
    <property type="match status" value="1"/>
</dbReference>
<evidence type="ECO:0000259" key="6">
    <source>
        <dbReference type="Pfam" id="PF16656"/>
    </source>
</evidence>
<evidence type="ECO:0000256" key="3">
    <source>
        <dbReference type="RuleBase" id="RU361203"/>
    </source>
</evidence>
<dbReference type="GO" id="GO:0046872">
    <property type="term" value="F:metal ion binding"/>
    <property type="evidence" value="ECO:0007669"/>
    <property type="project" value="InterPro"/>
</dbReference>
<dbReference type="AlphaFoldDB" id="K3WPZ6"/>
<dbReference type="InterPro" id="IPR029052">
    <property type="entry name" value="Metallo-depent_PP-like"/>
</dbReference>
<protein>
    <recommendedName>
        <fullName evidence="3">Purple acid phosphatase</fullName>
        <ecNumber evidence="3">3.1.3.2</ecNumber>
    </recommendedName>
</protein>
<dbReference type="Pfam" id="PF16656">
    <property type="entry name" value="Pur_ac_phosph_N"/>
    <property type="match status" value="1"/>
</dbReference>
<evidence type="ECO:0000259" key="4">
    <source>
        <dbReference type="Pfam" id="PF00149"/>
    </source>
</evidence>
<dbReference type="PANTHER" id="PTHR45867">
    <property type="entry name" value="PURPLE ACID PHOSPHATASE"/>
    <property type="match status" value="1"/>
</dbReference>
<keyword evidence="8" id="KW-1185">Reference proteome</keyword>
<evidence type="ECO:0000256" key="2">
    <source>
        <dbReference type="ARBA" id="ARBA00023180"/>
    </source>
</evidence>
<dbReference type="STRING" id="431595.K3WPZ6"/>
<accession>K3WPZ6</accession>
<reference evidence="7" key="3">
    <citation type="submission" date="2015-02" db="UniProtKB">
        <authorList>
            <consortium name="EnsemblProtists"/>
        </authorList>
    </citation>
    <scope>IDENTIFICATION</scope>
    <source>
        <strain evidence="7">DAOM BR144</strain>
    </source>
</reference>
<reference evidence="8" key="2">
    <citation type="submission" date="2010-04" db="EMBL/GenBank/DDBJ databases">
        <authorList>
            <person name="Buell R."/>
            <person name="Hamilton J."/>
            <person name="Hostetler J."/>
        </authorList>
    </citation>
    <scope>NUCLEOTIDE SEQUENCE [LARGE SCALE GENOMIC DNA]</scope>
    <source>
        <strain evidence="8">DAOM:BR144</strain>
    </source>
</reference>
<feature type="chain" id="PRO_5005137568" description="Purple acid phosphatase" evidence="3">
    <location>
        <begin position="27"/>
        <end position="620"/>
    </location>
</feature>
<dbReference type="OMA" id="SVQWMTK"/>
<dbReference type="InterPro" id="IPR004843">
    <property type="entry name" value="Calcineurin-like_PHP"/>
</dbReference>
<proteinExistence type="inferred from homology"/>
<evidence type="ECO:0000313" key="8">
    <source>
        <dbReference type="Proteomes" id="UP000019132"/>
    </source>
</evidence>
<sequence length="620" mass="70461">MAQCTLRKTLLLLALVIAACSHIGSAMAEMHLMDEEEVSTLDEDEKNEMQKHEVENCVPYNIRSFSLGTRGVVEWSTRRTYIRKVHKDKDTLESPWQPCSDDSYVEVRYRRIGDFGAFARQKAITYYGAQENHTTHTAWIDLPVQDVTDVANFEFIVGSMFHGWSSSHRMGYTGFVRTAEEELCRPKQVHTAYGKEPGSFSVQWMTHDECALGESQVKLEEGYHALITERTPVVSRATTTLFTDDGKKKVQRWHHVAEIKGLKTNTRYTYVVGNPVYSWSIPFSTKTAPSNQEAKSSASVPMRFLVTGDIGYQNAATLPMMQSEVAEGSIDAIVSMGDYAYDLHLANGHVGDIFMEEIEPIAAAVPFMVTPGNHETHDVFSHYTERFRLMPSTTGTVISGNGKAPNNWFYSFNVGLVHFVFYSTEIYFKKTLEPGIAERQEQWLREDLARANQNRAETPWIIVLGHRPMYCTSDTRNCGKKAAFLRERLEDLFYEHGVDLYICGHQHNYERAFDVYKFATEKRTTNMRATTHILTGASGQYVLSTMRKSFELPATEWDAFRNSIFGYSRLAVHNATHLHWQQVESDPENPAAQGLYGKVVDDVWLVQEHHGSFGAPTAQR</sequence>
<keyword evidence="3" id="KW-0378">Hydrolase</keyword>
<dbReference type="GO" id="GO:0003993">
    <property type="term" value="F:acid phosphatase activity"/>
    <property type="evidence" value="ECO:0007669"/>
    <property type="project" value="UniProtKB-EC"/>
</dbReference>
<dbReference type="EMBL" id="GL376560">
    <property type="status" value="NOT_ANNOTATED_CDS"/>
    <property type="molecule type" value="Genomic_DNA"/>
</dbReference>
<dbReference type="PANTHER" id="PTHR45867:SF10">
    <property type="entry name" value="PURPLE ACID PHOSPHATASE"/>
    <property type="match status" value="1"/>
</dbReference>
<dbReference type="InterPro" id="IPR041792">
    <property type="entry name" value="MPP_PAP"/>
</dbReference>
<dbReference type="CDD" id="cd00839">
    <property type="entry name" value="MPP_PAPs"/>
    <property type="match status" value="1"/>
</dbReference>